<name>A0A1G6VXJ0_9PROT</name>
<dbReference type="AlphaFoldDB" id="A0A1G6VXJ0"/>
<keyword evidence="6" id="KW-1185">Reference proteome</keyword>
<gene>
    <name evidence="5" type="ORF">SAMN04488071_0897</name>
</gene>
<dbReference type="Pfam" id="PF00456">
    <property type="entry name" value="Transketolase_N"/>
    <property type="match status" value="1"/>
</dbReference>
<dbReference type="PANTHER" id="PTHR47514">
    <property type="entry name" value="TRANSKETOLASE N-TERMINAL SECTION-RELATED"/>
    <property type="match status" value="1"/>
</dbReference>
<proteinExistence type="inferred from homology"/>
<evidence type="ECO:0000313" key="6">
    <source>
        <dbReference type="Proteomes" id="UP000183685"/>
    </source>
</evidence>
<sequence length="270" mass="29170">MHMGLEETATALRALSLRAIHSARSGHPGGSLSVADILTALYFEIMRVKPDEPDWIDRDRLILSKGHACPALYAALAMKGYFSEEHVLGLRHIDSDMEGHPDFRIAGIDAPSGSLGMGLSQGLGMAMGGRYQNKDFRTHVILGDGDLQEGNTWEAIMAAGHHKMDSLVAIYDANKLQGDAPVKVQLDLGDVAAKVAQFGWHTIDVDGHDISALKAAFDEAKATKGKPTFMVADTIKGKGVSFMEGELFWHGSVTMSDQQLEDALKELGND</sequence>
<evidence type="ECO:0000256" key="2">
    <source>
        <dbReference type="ARBA" id="ARBA00007131"/>
    </source>
</evidence>
<keyword evidence="3" id="KW-0786">Thiamine pyrophosphate</keyword>
<dbReference type="InterPro" id="IPR029061">
    <property type="entry name" value="THDP-binding"/>
</dbReference>
<evidence type="ECO:0000256" key="3">
    <source>
        <dbReference type="ARBA" id="ARBA00023052"/>
    </source>
</evidence>
<comment type="cofactor">
    <cofactor evidence="1">
        <name>thiamine diphosphate</name>
        <dbReference type="ChEBI" id="CHEBI:58937"/>
    </cofactor>
</comment>
<dbReference type="EMBL" id="FNAK01000002">
    <property type="protein sequence ID" value="SDD58430.1"/>
    <property type="molecule type" value="Genomic_DNA"/>
</dbReference>
<evidence type="ECO:0000313" key="5">
    <source>
        <dbReference type="EMBL" id="SDD58430.1"/>
    </source>
</evidence>
<protein>
    <submittedName>
        <fullName evidence="5">Transketolase</fullName>
    </submittedName>
</protein>
<dbReference type="STRING" id="637679.GCA_001550055_02612"/>
<dbReference type="InterPro" id="IPR005474">
    <property type="entry name" value="Transketolase_N"/>
</dbReference>
<accession>A0A1G6VXJ0</accession>
<feature type="domain" description="Transketolase N-terminal" evidence="4">
    <location>
        <begin position="7"/>
        <end position="268"/>
    </location>
</feature>
<dbReference type="CDD" id="cd02012">
    <property type="entry name" value="TPP_TK"/>
    <property type="match status" value="1"/>
</dbReference>
<dbReference type="SUPFAM" id="SSF52518">
    <property type="entry name" value="Thiamin diphosphate-binding fold (THDP-binding)"/>
    <property type="match status" value="1"/>
</dbReference>
<reference evidence="5 6" key="1">
    <citation type="submission" date="2016-10" db="EMBL/GenBank/DDBJ databases">
        <authorList>
            <person name="de Groot N.N."/>
        </authorList>
    </citation>
    <scope>NUCLEOTIDE SEQUENCE [LARGE SCALE GENOMIC DNA]</scope>
    <source>
        <strain evidence="5 6">CGMCC 1.9109</strain>
    </source>
</reference>
<dbReference type="OrthoDB" id="8732661at2"/>
<evidence type="ECO:0000259" key="4">
    <source>
        <dbReference type="Pfam" id="PF00456"/>
    </source>
</evidence>
<dbReference type="Proteomes" id="UP000183685">
    <property type="component" value="Unassembled WGS sequence"/>
</dbReference>
<dbReference type="Gene3D" id="3.40.50.970">
    <property type="match status" value="1"/>
</dbReference>
<comment type="similarity">
    <text evidence="2">Belongs to the transketolase family.</text>
</comment>
<organism evidence="5 6">
    <name type="scientific">Kordiimonas lacus</name>
    <dbReference type="NCBI Taxonomy" id="637679"/>
    <lineage>
        <taxon>Bacteria</taxon>
        <taxon>Pseudomonadati</taxon>
        <taxon>Pseudomonadota</taxon>
        <taxon>Alphaproteobacteria</taxon>
        <taxon>Kordiimonadales</taxon>
        <taxon>Kordiimonadaceae</taxon>
        <taxon>Kordiimonas</taxon>
    </lineage>
</organism>
<dbReference type="PANTHER" id="PTHR47514:SF1">
    <property type="entry name" value="TRANSKETOLASE N-TERMINAL SECTION-RELATED"/>
    <property type="match status" value="1"/>
</dbReference>
<evidence type="ECO:0000256" key="1">
    <source>
        <dbReference type="ARBA" id="ARBA00001964"/>
    </source>
</evidence>